<dbReference type="InterPro" id="IPR011009">
    <property type="entry name" value="Kinase-like_dom_sf"/>
</dbReference>
<feature type="domain" description="Protein kinase" evidence="9">
    <location>
        <begin position="68"/>
        <end position="329"/>
    </location>
</feature>
<evidence type="ECO:0000256" key="7">
    <source>
        <dbReference type="PROSITE-ProRule" id="PRU10141"/>
    </source>
</evidence>
<dbReference type="GO" id="GO:0004674">
    <property type="term" value="F:protein serine/threonine kinase activity"/>
    <property type="evidence" value="ECO:0007669"/>
    <property type="project" value="UniProtKB-KW"/>
</dbReference>
<evidence type="ECO:0000259" key="9">
    <source>
        <dbReference type="PROSITE" id="PS50011"/>
    </source>
</evidence>
<evidence type="ECO:0000256" key="3">
    <source>
        <dbReference type="ARBA" id="ARBA00022679"/>
    </source>
</evidence>
<dbReference type="InterPro" id="IPR049052">
    <property type="entry name" value="nSTAND1"/>
</dbReference>
<dbReference type="PANTHER" id="PTHR43289:SF6">
    <property type="entry name" value="SERINE_THREONINE-PROTEIN KINASE NEKL-3"/>
    <property type="match status" value="1"/>
</dbReference>
<keyword evidence="11" id="KW-1185">Reference proteome</keyword>
<sequence length="1481" mass="166780">MADASFREIACVKKRMEPTDKDLFEALSLDRLLPTSVSEELDATQECHDTGDSIESDAGQPHPNFGRYRVTTLIGRGAYGQVFRAYDEHLQRHVAIKVPLKYRITTTSARDRYIEEGRTLARLEHHGVVSVYDVGINDDGLPFIVSAFVDGTDLATRMQAKPFSLRRGLQLMIEISKALGYVHSQGIVHRDIKPANILLNRDGKPFIADFGLALRDELAEINRSSVGTPAYMSPEQARGESHLVDGRSDLFSLGVVLYEMLTGRRPFSGRDRESLTYKLINQEPRPPRQLFTSIPKDLERICMKLLAKQATYRYSTAADLVDDLEHLLAELEGNSERASDKISGPEHVHSASQTEQTLGRHDESSSLNHVVPRGLRSYDQHDANFFCRLLPGPRDREGVPESLRFWQRQIDSDETADSPRIGVLYGPSGCGKSSFVKAGLMPLLSENITTVFIEATRDETESRLLRGIHRRISIASTTESLSETLTKIRLAFHGDQEHPKKTKLLLVIDQFEQWLHGRSDSETPELVTALRQCDGQSIQCLLLVRDDFWLALSRFMSSVEIPLQQNKNTSLVDLFSESHARKVLHELGVAYDRLPERSDLITPAQNQFLERSVKELSENGKVFPIRLTLFVEMVKNRPWVASTLNEIGGADGIGLQFLEEAFSSTLAPVAQRTHEPAVRQVLKRLLPEHGAPIKGNMQSEQALLDASGYSEQPELFNEMMRVLEVDLRLLTPTDPAGTTSSEDSYSQSGDGVRYYQLTHDFLVPAIQQWLTRKQRETRRGRAELRLADYANLWTLKRDTQFIPSWFDWINIRVLSSPSRWNATERTMMSAASRRHLIRTTIGITAITLIGFVIWLSSNRSITDGLIQQLQTAREDELAGILDSLRDRGGYAAAQIRTQLEPLEEGVQTELVNRLALLHYDASQRGTLLQRSLSADLPMLSVLRQRLHPHDKESQEFLISVLNSGDAEAGAKLRAAMMLADATERTQDHWAVFQSNAESIVSEMLHHCSVSPRDTAWAIDGLEPIAPCLNPALREVALTPSESVQRNLATNILVRFNRNAPDQLLDFFLDASADQFDAILPTLDKVANSVASRIQVTALTEIDASLPEPEYDRLAARKGTAAALLHRIGTNDLTWNMLKSTPRPNARSYLQQRIARFGNSFPEIVNRFARESDPGIRRALLGIVATFPQRNVSEADRLKALTLAKDAFLNDPDTGIHSAATWMLRSWGQADWVHTNTMAQSRLMPDPRKNWFVNSEGHTMAILDARHVPEIGRVYAIGTGEVTVGQYGRFRPDHEYYRERSPEPDCPVGALDWYDCLSYCRWLSETLNADPEHCYPDELRETNPKVPYDHVLAHAAYRLPTLAEWTYACIALTTSPRYYGSTDELADIYYWYYETALTADRAIRYFPAGDKAPNDFGMFNLYDNVREWSHSAVAARRNVMGGSNSFEVWTPVSIDDEPASDLPMARNGYYGLRLAKTIVAEN</sequence>
<evidence type="ECO:0000256" key="6">
    <source>
        <dbReference type="ARBA" id="ARBA00022840"/>
    </source>
</evidence>
<evidence type="ECO:0000256" key="1">
    <source>
        <dbReference type="ARBA" id="ARBA00012513"/>
    </source>
</evidence>
<feature type="binding site" evidence="7">
    <location>
        <position position="101"/>
    </location>
    <ligand>
        <name>ATP</name>
        <dbReference type="ChEBI" id="CHEBI:30616"/>
    </ligand>
</feature>
<dbReference type="Gene3D" id="1.10.510.10">
    <property type="entry name" value="Transferase(Phosphotransferase) domain 1"/>
    <property type="match status" value="1"/>
</dbReference>
<dbReference type="EC" id="2.7.11.1" evidence="1"/>
<evidence type="ECO:0000256" key="4">
    <source>
        <dbReference type="ARBA" id="ARBA00022741"/>
    </source>
</evidence>
<evidence type="ECO:0000256" key="2">
    <source>
        <dbReference type="ARBA" id="ARBA00022527"/>
    </source>
</evidence>
<name>A0A5C6BDA2_9BACT</name>
<feature type="compositionally biased region" description="Basic and acidic residues" evidence="8">
    <location>
        <begin position="335"/>
        <end position="349"/>
    </location>
</feature>
<keyword evidence="5 10" id="KW-0418">Kinase</keyword>
<dbReference type="FunFam" id="1.10.510.10:FF:000021">
    <property type="entry name" value="Serine/threonine protein kinase"/>
    <property type="match status" value="1"/>
</dbReference>
<dbReference type="Gene3D" id="3.40.50.300">
    <property type="entry name" value="P-loop containing nucleotide triphosphate hydrolases"/>
    <property type="match status" value="1"/>
</dbReference>
<dbReference type="InterPro" id="IPR016187">
    <property type="entry name" value="CTDL_fold"/>
</dbReference>
<dbReference type="GO" id="GO:0005524">
    <property type="term" value="F:ATP binding"/>
    <property type="evidence" value="ECO:0007669"/>
    <property type="project" value="UniProtKB-UniRule"/>
</dbReference>
<dbReference type="SUPFAM" id="SSF52540">
    <property type="entry name" value="P-loop containing nucleoside triphosphate hydrolases"/>
    <property type="match status" value="1"/>
</dbReference>
<dbReference type="CDD" id="cd14014">
    <property type="entry name" value="STKc_PknB_like"/>
    <property type="match status" value="1"/>
</dbReference>
<keyword evidence="6 7" id="KW-0067">ATP-binding</keyword>
<keyword evidence="3 10" id="KW-0808">Transferase</keyword>
<dbReference type="PROSITE" id="PS50011">
    <property type="entry name" value="PROTEIN_KINASE_DOM"/>
    <property type="match status" value="1"/>
</dbReference>
<reference evidence="10 11" key="1">
    <citation type="submission" date="2019-02" db="EMBL/GenBank/DDBJ databases">
        <title>Deep-cultivation of Planctomycetes and their phenomic and genomic characterization uncovers novel biology.</title>
        <authorList>
            <person name="Wiegand S."/>
            <person name="Jogler M."/>
            <person name="Boedeker C."/>
            <person name="Pinto D."/>
            <person name="Vollmers J."/>
            <person name="Rivas-Marin E."/>
            <person name="Kohn T."/>
            <person name="Peeters S.H."/>
            <person name="Heuer A."/>
            <person name="Rast P."/>
            <person name="Oberbeckmann S."/>
            <person name="Bunk B."/>
            <person name="Jeske O."/>
            <person name="Meyerdierks A."/>
            <person name="Storesund J.E."/>
            <person name="Kallscheuer N."/>
            <person name="Luecker S."/>
            <person name="Lage O.M."/>
            <person name="Pohl T."/>
            <person name="Merkel B.J."/>
            <person name="Hornburger P."/>
            <person name="Mueller R.-W."/>
            <person name="Bruemmer F."/>
            <person name="Labrenz M."/>
            <person name="Spormann A.M."/>
            <person name="Op Den Camp H."/>
            <person name="Overmann J."/>
            <person name="Amann R."/>
            <person name="Jetten M.S.M."/>
            <person name="Mascher T."/>
            <person name="Medema M.H."/>
            <person name="Devos D.P."/>
            <person name="Kaster A.-K."/>
            <person name="Ovreas L."/>
            <person name="Rohde M."/>
            <person name="Galperin M.Y."/>
            <person name="Jogler C."/>
        </authorList>
    </citation>
    <scope>NUCLEOTIDE SEQUENCE [LARGE SCALE GENOMIC DNA]</scope>
    <source>
        <strain evidence="10 11">Pla52n</strain>
    </source>
</reference>
<dbReference type="InterPro" id="IPR005532">
    <property type="entry name" value="SUMF_dom"/>
</dbReference>
<dbReference type="InterPro" id="IPR027417">
    <property type="entry name" value="P-loop_NTPase"/>
</dbReference>
<keyword evidence="4 7" id="KW-0547">Nucleotide-binding</keyword>
<dbReference type="SMART" id="SM00220">
    <property type="entry name" value="S_TKc"/>
    <property type="match status" value="1"/>
</dbReference>
<feature type="region of interest" description="Disordered" evidence="8">
    <location>
        <begin position="335"/>
        <end position="366"/>
    </location>
</feature>
<comment type="caution">
    <text evidence="10">The sequence shown here is derived from an EMBL/GenBank/DDBJ whole genome shotgun (WGS) entry which is preliminary data.</text>
</comment>
<dbReference type="PANTHER" id="PTHR43289">
    <property type="entry name" value="MITOGEN-ACTIVATED PROTEIN KINASE KINASE KINASE 20-RELATED"/>
    <property type="match status" value="1"/>
</dbReference>
<dbReference type="InterPro" id="IPR017441">
    <property type="entry name" value="Protein_kinase_ATP_BS"/>
</dbReference>
<dbReference type="InterPro" id="IPR000719">
    <property type="entry name" value="Prot_kinase_dom"/>
</dbReference>
<organism evidence="10 11">
    <name type="scientific">Stieleria varia</name>
    <dbReference type="NCBI Taxonomy" id="2528005"/>
    <lineage>
        <taxon>Bacteria</taxon>
        <taxon>Pseudomonadati</taxon>
        <taxon>Planctomycetota</taxon>
        <taxon>Planctomycetia</taxon>
        <taxon>Pirellulales</taxon>
        <taxon>Pirellulaceae</taxon>
        <taxon>Stieleria</taxon>
    </lineage>
</organism>
<dbReference type="Gene3D" id="3.90.1580.10">
    <property type="entry name" value="paralog of FGE (formylglycine-generating enzyme)"/>
    <property type="match status" value="1"/>
</dbReference>
<dbReference type="SUPFAM" id="SSF56436">
    <property type="entry name" value="C-type lectin-like"/>
    <property type="match status" value="1"/>
</dbReference>
<evidence type="ECO:0000256" key="5">
    <source>
        <dbReference type="ARBA" id="ARBA00022777"/>
    </source>
</evidence>
<dbReference type="PROSITE" id="PS00108">
    <property type="entry name" value="PROTEIN_KINASE_ST"/>
    <property type="match status" value="1"/>
</dbReference>
<dbReference type="InterPro" id="IPR008271">
    <property type="entry name" value="Ser/Thr_kinase_AS"/>
</dbReference>
<keyword evidence="2" id="KW-0723">Serine/threonine-protein kinase</keyword>
<dbReference type="Pfam" id="PF03781">
    <property type="entry name" value="FGE-sulfatase"/>
    <property type="match status" value="1"/>
</dbReference>
<proteinExistence type="predicted"/>
<evidence type="ECO:0000256" key="8">
    <source>
        <dbReference type="SAM" id="MobiDB-lite"/>
    </source>
</evidence>
<protein>
    <recommendedName>
        <fullName evidence="1">non-specific serine/threonine protein kinase</fullName>
        <ecNumber evidence="1">2.7.11.1</ecNumber>
    </recommendedName>
</protein>
<evidence type="ECO:0000313" key="11">
    <source>
        <dbReference type="Proteomes" id="UP000320176"/>
    </source>
</evidence>
<dbReference type="Pfam" id="PF20703">
    <property type="entry name" value="nSTAND1"/>
    <property type="match status" value="1"/>
</dbReference>
<dbReference type="Proteomes" id="UP000320176">
    <property type="component" value="Unassembled WGS sequence"/>
</dbReference>
<evidence type="ECO:0000313" key="10">
    <source>
        <dbReference type="EMBL" id="TWU08424.1"/>
    </source>
</evidence>
<dbReference type="PROSITE" id="PS00107">
    <property type="entry name" value="PROTEIN_KINASE_ATP"/>
    <property type="match status" value="1"/>
</dbReference>
<gene>
    <name evidence="10" type="primary">pknB_10</name>
    <name evidence="10" type="ORF">Pla52n_10070</name>
</gene>
<accession>A0A5C6BDA2</accession>
<dbReference type="InterPro" id="IPR042095">
    <property type="entry name" value="SUMF_sf"/>
</dbReference>
<dbReference type="Gene3D" id="3.30.200.20">
    <property type="entry name" value="Phosphorylase Kinase, domain 1"/>
    <property type="match status" value="1"/>
</dbReference>
<dbReference type="Pfam" id="PF00069">
    <property type="entry name" value="Pkinase"/>
    <property type="match status" value="1"/>
</dbReference>
<dbReference type="SUPFAM" id="SSF56112">
    <property type="entry name" value="Protein kinase-like (PK-like)"/>
    <property type="match status" value="1"/>
</dbReference>
<dbReference type="EMBL" id="SJPN01000001">
    <property type="protein sequence ID" value="TWU08424.1"/>
    <property type="molecule type" value="Genomic_DNA"/>
</dbReference>